<dbReference type="InterPro" id="IPR001647">
    <property type="entry name" value="HTH_TetR"/>
</dbReference>
<proteinExistence type="predicted"/>
<feature type="DNA-binding region" description="H-T-H motif" evidence="2">
    <location>
        <begin position="34"/>
        <end position="53"/>
    </location>
</feature>
<dbReference type="PANTHER" id="PTHR30055">
    <property type="entry name" value="HTH-TYPE TRANSCRIPTIONAL REGULATOR RUTR"/>
    <property type="match status" value="1"/>
</dbReference>
<evidence type="ECO:0000313" key="4">
    <source>
        <dbReference type="EMBL" id="PSJ47322.1"/>
    </source>
</evidence>
<dbReference type="AlphaFoldDB" id="A0A2P7RAY4"/>
<dbReference type="SUPFAM" id="SSF46689">
    <property type="entry name" value="Homeodomain-like"/>
    <property type="match status" value="1"/>
</dbReference>
<evidence type="ECO:0000259" key="3">
    <source>
        <dbReference type="PROSITE" id="PS50977"/>
    </source>
</evidence>
<name>A0A2P7RAY4_9GAMM</name>
<gene>
    <name evidence="4" type="ORF">C7H85_00330</name>
</gene>
<keyword evidence="1 2" id="KW-0238">DNA-binding</keyword>
<reference evidence="4 5" key="1">
    <citation type="submission" date="2018-03" db="EMBL/GenBank/DDBJ databases">
        <title>The draft genome of Zobellella sp. 59N8.</title>
        <authorList>
            <person name="Liu L."/>
            <person name="Li L."/>
            <person name="Zhang X."/>
            <person name="Liang L."/>
            <person name="Wang T."/>
        </authorList>
    </citation>
    <scope>NUCLEOTIDE SEQUENCE [LARGE SCALE GENOMIC DNA]</scope>
    <source>
        <strain evidence="4 5">59N8</strain>
    </source>
</reference>
<dbReference type="PANTHER" id="PTHR30055:SF223">
    <property type="entry name" value="HTH-TYPE TRANSCRIPTIONAL REGULATOR UIDR"/>
    <property type="match status" value="1"/>
</dbReference>
<protein>
    <recommendedName>
        <fullName evidence="3">HTH tetR-type domain-containing protein</fullName>
    </recommendedName>
</protein>
<evidence type="ECO:0000313" key="5">
    <source>
        <dbReference type="Proteomes" id="UP000240243"/>
    </source>
</evidence>
<organism evidence="4 5">
    <name type="scientific">Zobellella endophytica</name>
    <dbReference type="NCBI Taxonomy" id="2116700"/>
    <lineage>
        <taxon>Bacteria</taxon>
        <taxon>Pseudomonadati</taxon>
        <taxon>Pseudomonadota</taxon>
        <taxon>Gammaproteobacteria</taxon>
        <taxon>Aeromonadales</taxon>
        <taxon>Aeromonadaceae</taxon>
        <taxon>Zobellella</taxon>
    </lineage>
</organism>
<sequence length="201" mass="22372">MKSATSQARAREQRTRILCAARRCFIRHGFHGASMAELAREAQMSPGLIYRYFDNKHHLVLAIIAQQLQRVREDIGQLHGGAELLLPVFMDALGGAPCRPDGMNPSLFLELSAEASRDLAVAAAVRASDRTLRQEFTRWLTRPREQGGLALPAERAGRVMLMIQCLWEGMVVRRSREPDLDAAQLKAGLELLLPLLLQPAP</sequence>
<dbReference type="InterPro" id="IPR009057">
    <property type="entry name" value="Homeodomain-like_sf"/>
</dbReference>
<dbReference type="InterPro" id="IPR050109">
    <property type="entry name" value="HTH-type_TetR-like_transc_reg"/>
</dbReference>
<comment type="caution">
    <text evidence="4">The sequence shown here is derived from an EMBL/GenBank/DDBJ whole genome shotgun (WGS) entry which is preliminary data.</text>
</comment>
<accession>A0A2P7RAY4</accession>
<evidence type="ECO:0000256" key="2">
    <source>
        <dbReference type="PROSITE-ProRule" id="PRU00335"/>
    </source>
</evidence>
<dbReference type="InterPro" id="IPR036271">
    <property type="entry name" value="Tet_transcr_reg_TetR-rel_C_sf"/>
</dbReference>
<dbReference type="Proteomes" id="UP000240243">
    <property type="component" value="Unassembled WGS sequence"/>
</dbReference>
<dbReference type="PRINTS" id="PR00455">
    <property type="entry name" value="HTHTETR"/>
</dbReference>
<dbReference type="Pfam" id="PF00440">
    <property type="entry name" value="TetR_N"/>
    <property type="match status" value="1"/>
</dbReference>
<evidence type="ECO:0000256" key="1">
    <source>
        <dbReference type="ARBA" id="ARBA00023125"/>
    </source>
</evidence>
<dbReference type="Gene3D" id="1.10.357.10">
    <property type="entry name" value="Tetracycline Repressor, domain 2"/>
    <property type="match status" value="1"/>
</dbReference>
<dbReference type="OrthoDB" id="5816932at2"/>
<dbReference type="RefSeq" id="WP_106727740.1">
    <property type="nucleotide sequence ID" value="NZ_PXYG01000001.1"/>
</dbReference>
<keyword evidence="5" id="KW-1185">Reference proteome</keyword>
<dbReference type="GO" id="GO:0003700">
    <property type="term" value="F:DNA-binding transcription factor activity"/>
    <property type="evidence" value="ECO:0007669"/>
    <property type="project" value="TreeGrafter"/>
</dbReference>
<dbReference type="PROSITE" id="PS50977">
    <property type="entry name" value="HTH_TETR_2"/>
    <property type="match status" value="1"/>
</dbReference>
<dbReference type="GO" id="GO:0000976">
    <property type="term" value="F:transcription cis-regulatory region binding"/>
    <property type="evidence" value="ECO:0007669"/>
    <property type="project" value="TreeGrafter"/>
</dbReference>
<feature type="domain" description="HTH tetR-type" evidence="3">
    <location>
        <begin position="11"/>
        <end position="71"/>
    </location>
</feature>
<dbReference type="EMBL" id="PXYG01000001">
    <property type="protein sequence ID" value="PSJ47322.1"/>
    <property type="molecule type" value="Genomic_DNA"/>
</dbReference>
<dbReference type="SUPFAM" id="SSF48498">
    <property type="entry name" value="Tetracyclin repressor-like, C-terminal domain"/>
    <property type="match status" value="1"/>
</dbReference>